<organism evidence="1">
    <name type="scientific">Arundo donax</name>
    <name type="common">Giant reed</name>
    <name type="synonym">Donax arundinaceus</name>
    <dbReference type="NCBI Taxonomy" id="35708"/>
    <lineage>
        <taxon>Eukaryota</taxon>
        <taxon>Viridiplantae</taxon>
        <taxon>Streptophyta</taxon>
        <taxon>Embryophyta</taxon>
        <taxon>Tracheophyta</taxon>
        <taxon>Spermatophyta</taxon>
        <taxon>Magnoliopsida</taxon>
        <taxon>Liliopsida</taxon>
        <taxon>Poales</taxon>
        <taxon>Poaceae</taxon>
        <taxon>PACMAD clade</taxon>
        <taxon>Arundinoideae</taxon>
        <taxon>Arundineae</taxon>
        <taxon>Arundo</taxon>
    </lineage>
</organism>
<accession>A0A0A8ZEW4</accession>
<protein>
    <submittedName>
        <fullName evidence="1">Uncharacterized protein</fullName>
    </submittedName>
</protein>
<evidence type="ECO:0000313" key="1">
    <source>
        <dbReference type="EMBL" id="JAD37351.1"/>
    </source>
</evidence>
<proteinExistence type="predicted"/>
<name>A0A0A8ZEW4_ARUDO</name>
<reference evidence="1" key="2">
    <citation type="journal article" date="2015" name="Data Brief">
        <title>Shoot transcriptome of the giant reed, Arundo donax.</title>
        <authorList>
            <person name="Barrero R.A."/>
            <person name="Guerrero F.D."/>
            <person name="Moolhuijzen P."/>
            <person name="Goolsby J.A."/>
            <person name="Tidwell J."/>
            <person name="Bellgard S.E."/>
            <person name="Bellgard M.I."/>
        </authorList>
    </citation>
    <scope>NUCLEOTIDE SEQUENCE</scope>
    <source>
        <tissue evidence="1">Shoot tissue taken approximately 20 cm above the soil surface</tissue>
    </source>
</reference>
<dbReference type="EMBL" id="GBRH01260544">
    <property type="protein sequence ID" value="JAD37351.1"/>
    <property type="molecule type" value="Transcribed_RNA"/>
</dbReference>
<sequence>MIVAYPRQLDRQFLLWC</sequence>
<dbReference type="AlphaFoldDB" id="A0A0A8ZEW4"/>
<reference evidence="1" key="1">
    <citation type="submission" date="2014-09" db="EMBL/GenBank/DDBJ databases">
        <authorList>
            <person name="Magalhaes I.L.F."/>
            <person name="Oliveira U."/>
            <person name="Santos F.R."/>
            <person name="Vidigal T.H.D.A."/>
            <person name="Brescovit A.D."/>
            <person name="Santos A.J."/>
        </authorList>
    </citation>
    <scope>NUCLEOTIDE SEQUENCE</scope>
    <source>
        <tissue evidence="1">Shoot tissue taken approximately 20 cm above the soil surface</tissue>
    </source>
</reference>